<accession>A0A9J7BHU0</accession>
<keyword evidence="2" id="KW-0560">Oxidoreductase</keyword>
<dbReference type="RefSeq" id="WP_260791033.1">
    <property type="nucleotide sequence ID" value="NZ_CP093313.1"/>
</dbReference>
<protein>
    <submittedName>
        <fullName evidence="6">Multicopper oxidase domain-containing protein</fullName>
    </submittedName>
</protein>
<dbReference type="GO" id="GO:0005507">
    <property type="term" value="F:copper ion binding"/>
    <property type="evidence" value="ECO:0007669"/>
    <property type="project" value="InterPro"/>
</dbReference>
<dbReference type="AlphaFoldDB" id="A0A9J7BHU0"/>
<keyword evidence="7" id="KW-1185">Reference proteome</keyword>
<evidence type="ECO:0000256" key="4">
    <source>
        <dbReference type="SAM" id="SignalP"/>
    </source>
</evidence>
<dbReference type="GO" id="GO:0016491">
    <property type="term" value="F:oxidoreductase activity"/>
    <property type="evidence" value="ECO:0007669"/>
    <property type="project" value="UniProtKB-KW"/>
</dbReference>
<dbReference type="KEGG" id="orp:MOP44_15680"/>
<gene>
    <name evidence="6" type="ORF">MOP44_15680</name>
</gene>
<evidence type="ECO:0000256" key="3">
    <source>
        <dbReference type="SAM" id="MobiDB-lite"/>
    </source>
</evidence>
<dbReference type="InterPro" id="IPR011706">
    <property type="entry name" value="Cu-oxidase_C"/>
</dbReference>
<dbReference type="PANTHER" id="PTHR48267:SF1">
    <property type="entry name" value="BILIRUBIN OXIDASE"/>
    <property type="match status" value="1"/>
</dbReference>
<evidence type="ECO:0000256" key="2">
    <source>
        <dbReference type="ARBA" id="ARBA00023002"/>
    </source>
</evidence>
<dbReference type="InterPro" id="IPR045087">
    <property type="entry name" value="Cu-oxidase_fam"/>
</dbReference>
<evidence type="ECO:0000313" key="7">
    <source>
        <dbReference type="Proteomes" id="UP001059380"/>
    </source>
</evidence>
<sequence>MTRKILVVAALLCLLSSCSDSTKSNESQTPFPDPPVFTSRNGVLELVMVAEPTPATLGSFQPTAWVFAVCKTSDAEPDNCPADSRTAAPYGGVRLQLTAGDHLRIKLINHLPPAPDDAENAHGDDPMMNEMLAANPVNLHTHGLIVEPRKADASDPTYGDYVYVLGYPAGKLPSMVMPDETATDKPIQYDIYIPKDHPSGFFWFHPHVHGLGVNQVTEGLSGTISIGSVSDYLSLPNAQASSLPVHYIVLKDMQVLAKGDAQDQLDADFCQPDPVAGETRNGSCDGADFSHSPDPGPNYTGGKWFFTVNGKQYPELSVPESTGEIWRFLNSGASRSYDLVMEDDTTHNPVQFQVVSLDGVALAPPPGSSSNQIRALTGGKVDAVPCAASNSGSAAPVCATHLVMLPSSRAEIWIAPPSSKSSTATLRTRTYTTGDDGDSWPSANLAHITFAKGSSTSSARAAAPASLPGSVAVRRVAAHMLSASGLLGAPVAAAFTGIGAAVPLHQAQLIASGKAAAGARPLTAAQIGSAQTRLADLAKPVPSIASPDCSALPAGHRRRIYFGVPSSNPDGFGLGYEEVDAGGNPVPGTFQDIAAFDADKINVCLPLASGNTPVTEEWELVNVAGETHNFHLHQTRFTVETNNAPQGDGGVLMDNVPLPTGGANCDGSVATWRSGACKVGTIRVKIPFAEVGDFVYHCHIGEHQDGGMMAHIRVIANQ</sequence>
<dbReference type="InterPro" id="IPR008972">
    <property type="entry name" value="Cupredoxin"/>
</dbReference>
<dbReference type="PANTHER" id="PTHR48267">
    <property type="entry name" value="CUPREDOXIN SUPERFAMILY PROTEIN"/>
    <property type="match status" value="1"/>
</dbReference>
<dbReference type="PROSITE" id="PS00079">
    <property type="entry name" value="MULTICOPPER_OXIDASE1"/>
    <property type="match status" value="1"/>
</dbReference>
<keyword evidence="1" id="KW-0479">Metal-binding</keyword>
<evidence type="ECO:0000313" key="6">
    <source>
        <dbReference type="EMBL" id="UWZ82011.1"/>
    </source>
</evidence>
<name>A0A9J7BHU0_9BACT</name>
<dbReference type="InterPro" id="IPR033138">
    <property type="entry name" value="Cu_oxidase_CS"/>
</dbReference>
<feature type="domain" description="Plastocyanin-like" evidence="5">
    <location>
        <begin position="615"/>
        <end position="714"/>
    </location>
</feature>
<dbReference type="Gene3D" id="2.60.40.420">
    <property type="entry name" value="Cupredoxins - blue copper proteins"/>
    <property type="match status" value="3"/>
</dbReference>
<evidence type="ECO:0000256" key="1">
    <source>
        <dbReference type="ARBA" id="ARBA00022723"/>
    </source>
</evidence>
<dbReference type="PROSITE" id="PS51257">
    <property type="entry name" value="PROKAR_LIPOPROTEIN"/>
    <property type="match status" value="1"/>
</dbReference>
<dbReference type="Pfam" id="PF07731">
    <property type="entry name" value="Cu-oxidase_2"/>
    <property type="match status" value="1"/>
</dbReference>
<dbReference type="Proteomes" id="UP001059380">
    <property type="component" value="Chromosome"/>
</dbReference>
<feature type="region of interest" description="Disordered" evidence="3">
    <location>
        <begin position="274"/>
        <end position="293"/>
    </location>
</feature>
<dbReference type="InterPro" id="IPR002355">
    <property type="entry name" value="Cu_oxidase_Cu_BS"/>
</dbReference>
<proteinExistence type="predicted"/>
<feature type="chain" id="PRO_5039955663" evidence="4">
    <location>
        <begin position="20"/>
        <end position="718"/>
    </location>
</feature>
<keyword evidence="4" id="KW-0732">Signal</keyword>
<dbReference type="SUPFAM" id="SSF49503">
    <property type="entry name" value="Cupredoxins"/>
    <property type="match status" value="3"/>
</dbReference>
<organism evidence="6 7">
    <name type="scientific">Occallatibacter riparius</name>
    <dbReference type="NCBI Taxonomy" id="1002689"/>
    <lineage>
        <taxon>Bacteria</taxon>
        <taxon>Pseudomonadati</taxon>
        <taxon>Acidobacteriota</taxon>
        <taxon>Terriglobia</taxon>
        <taxon>Terriglobales</taxon>
        <taxon>Acidobacteriaceae</taxon>
        <taxon>Occallatibacter</taxon>
    </lineage>
</organism>
<reference evidence="6" key="1">
    <citation type="submission" date="2021-04" db="EMBL/GenBank/DDBJ databases">
        <title>Phylogenetic analysis of Acidobacteriaceae.</title>
        <authorList>
            <person name="Qiu L."/>
            <person name="Zhang Q."/>
        </authorList>
    </citation>
    <scope>NUCLEOTIDE SEQUENCE</scope>
    <source>
        <strain evidence="6">DSM 25168</strain>
    </source>
</reference>
<dbReference type="EMBL" id="CP093313">
    <property type="protein sequence ID" value="UWZ82011.1"/>
    <property type="molecule type" value="Genomic_DNA"/>
</dbReference>
<dbReference type="PROSITE" id="PS00080">
    <property type="entry name" value="MULTICOPPER_OXIDASE2"/>
    <property type="match status" value="1"/>
</dbReference>
<feature type="signal peptide" evidence="4">
    <location>
        <begin position="1"/>
        <end position="19"/>
    </location>
</feature>
<evidence type="ECO:0000259" key="5">
    <source>
        <dbReference type="Pfam" id="PF07731"/>
    </source>
</evidence>